<dbReference type="PANTHER" id="PTHR10788">
    <property type="entry name" value="TREHALOSE-6-PHOSPHATE SYNTHASE"/>
    <property type="match status" value="1"/>
</dbReference>
<protein>
    <submittedName>
        <fullName evidence="4">Alpha,alpha-trehalose phosphate synthase subunit TPS3</fullName>
    </submittedName>
</protein>
<dbReference type="GO" id="GO:0003825">
    <property type="term" value="F:alpha,alpha-trehalose-phosphate synthase (UDP-forming) activity"/>
    <property type="evidence" value="ECO:0007669"/>
    <property type="project" value="TreeGrafter"/>
</dbReference>
<dbReference type="AlphaFoldDB" id="A0A178F3A6"/>
<evidence type="ECO:0000256" key="2">
    <source>
        <dbReference type="SAM" id="MobiDB-lite"/>
    </source>
</evidence>
<dbReference type="InterPro" id="IPR036412">
    <property type="entry name" value="HAD-like_sf"/>
</dbReference>
<dbReference type="CDD" id="cd03788">
    <property type="entry name" value="GT20_TPS"/>
    <property type="match status" value="1"/>
</dbReference>
<dbReference type="GO" id="GO:0004805">
    <property type="term" value="F:trehalose-phosphatase activity"/>
    <property type="evidence" value="ECO:0007669"/>
    <property type="project" value="TreeGrafter"/>
</dbReference>
<feature type="transmembrane region" description="Helical" evidence="3">
    <location>
        <begin position="99"/>
        <end position="118"/>
    </location>
</feature>
<dbReference type="SUPFAM" id="SSF56784">
    <property type="entry name" value="HAD-like"/>
    <property type="match status" value="1"/>
</dbReference>
<evidence type="ECO:0000313" key="5">
    <source>
        <dbReference type="Proteomes" id="UP000243015"/>
    </source>
</evidence>
<feature type="compositionally biased region" description="Basic residues" evidence="2">
    <location>
        <begin position="147"/>
        <end position="157"/>
    </location>
</feature>
<dbReference type="Gene3D" id="3.40.50.1000">
    <property type="entry name" value="HAD superfamily/HAD-like"/>
    <property type="match status" value="2"/>
</dbReference>
<gene>
    <name evidence="4" type="ORF">A7C99_3248</name>
</gene>
<organism evidence="4 5">
    <name type="scientific">Trichophyton rubrum</name>
    <name type="common">Athlete's foot fungus</name>
    <name type="synonym">Epidermophyton rubrum</name>
    <dbReference type="NCBI Taxonomy" id="5551"/>
    <lineage>
        <taxon>Eukaryota</taxon>
        <taxon>Fungi</taxon>
        <taxon>Dikarya</taxon>
        <taxon>Ascomycota</taxon>
        <taxon>Pezizomycotina</taxon>
        <taxon>Eurotiomycetes</taxon>
        <taxon>Eurotiomycetidae</taxon>
        <taxon>Onygenales</taxon>
        <taxon>Arthrodermataceae</taxon>
        <taxon>Trichophyton</taxon>
    </lineage>
</organism>
<evidence type="ECO:0000256" key="1">
    <source>
        <dbReference type="ARBA" id="ARBA00005409"/>
    </source>
</evidence>
<feature type="region of interest" description="Disordered" evidence="2">
    <location>
        <begin position="147"/>
        <end position="186"/>
    </location>
</feature>
<dbReference type="InterPro" id="IPR001830">
    <property type="entry name" value="Glyco_trans_20"/>
</dbReference>
<comment type="caution">
    <text evidence="4">The sequence shown here is derived from an EMBL/GenBank/DDBJ whole genome shotgun (WGS) entry which is preliminary data.</text>
</comment>
<keyword evidence="3" id="KW-0812">Transmembrane</keyword>
<dbReference type="InterPro" id="IPR023214">
    <property type="entry name" value="HAD_sf"/>
</dbReference>
<dbReference type="Proteomes" id="UP000243015">
    <property type="component" value="Unassembled WGS sequence"/>
</dbReference>
<feature type="compositionally biased region" description="Polar residues" evidence="2">
    <location>
        <begin position="281"/>
        <end position="290"/>
    </location>
</feature>
<dbReference type="EMBL" id="LHPM01000013">
    <property type="protein sequence ID" value="OAL66143.1"/>
    <property type="molecule type" value="Genomic_DNA"/>
</dbReference>
<dbReference type="SUPFAM" id="SSF53756">
    <property type="entry name" value="UDP-Glycosyltransferase/glycogen phosphorylase"/>
    <property type="match status" value="1"/>
</dbReference>
<keyword evidence="3" id="KW-0472">Membrane</keyword>
<feature type="region of interest" description="Disordered" evidence="2">
    <location>
        <begin position="201"/>
        <end position="316"/>
    </location>
</feature>
<name>A0A178F3A6_TRIRU</name>
<dbReference type="Pfam" id="PF02358">
    <property type="entry name" value="Trehalose_PPase"/>
    <property type="match status" value="1"/>
</dbReference>
<dbReference type="Gene3D" id="3.40.50.2000">
    <property type="entry name" value="Glycogen Phosphorylase B"/>
    <property type="match status" value="3"/>
</dbReference>
<dbReference type="InterPro" id="IPR003337">
    <property type="entry name" value="Trehalose_PPase"/>
</dbReference>
<dbReference type="VEuPathDB" id="FungiDB:TERG_01740"/>
<dbReference type="GO" id="GO:0005829">
    <property type="term" value="C:cytosol"/>
    <property type="evidence" value="ECO:0007669"/>
    <property type="project" value="TreeGrafter"/>
</dbReference>
<feature type="compositionally biased region" description="Polar residues" evidence="2">
    <location>
        <begin position="226"/>
        <end position="239"/>
    </location>
</feature>
<accession>A0A178F3A6</accession>
<reference evidence="4 5" key="1">
    <citation type="submission" date="2016-05" db="EMBL/GenBank/DDBJ databases">
        <title>Genome sequencing of Trichophyton rubrum CMCC(F)T1i isolated from hair.</title>
        <authorList>
            <person name="Zhan P."/>
            <person name="Tao Y."/>
            <person name="Liu W."/>
        </authorList>
    </citation>
    <scope>NUCLEOTIDE SEQUENCE [LARGE SCALE GENOMIC DNA]</scope>
    <source>
        <strain evidence="5">CMCC(F)T1i</strain>
    </source>
</reference>
<dbReference type="GO" id="GO:0005992">
    <property type="term" value="P:trehalose biosynthetic process"/>
    <property type="evidence" value="ECO:0007669"/>
    <property type="project" value="InterPro"/>
</dbReference>
<feature type="compositionally biased region" description="Low complexity" evidence="2">
    <location>
        <begin position="170"/>
        <end position="186"/>
    </location>
</feature>
<evidence type="ECO:0000313" key="4">
    <source>
        <dbReference type="EMBL" id="OAL66143.1"/>
    </source>
</evidence>
<dbReference type="GO" id="GO:0005946">
    <property type="term" value="C:alpha,alpha-trehalose-phosphate synthase complex (UDP-forming)"/>
    <property type="evidence" value="ECO:0007669"/>
    <property type="project" value="TreeGrafter"/>
</dbReference>
<feature type="compositionally biased region" description="Polar residues" evidence="2">
    <location>
        <begin position="305"/>
        <end position="316"/>
    </location>
</feature>
<proteinExistence type="inferred from homology"/>
<sequence>MVKQRRPPVFTGRNVNASIKSTNTNTNTNNQQHNHWFLPCQPASPALAGLAAGSWFDLGYPGNLVTFTLLDRRHRLPQPPSSPTPDSAAALLFAPSRLFLLRLLAVVLVVLLLAAPAAPLVRSVAGYMEGFLPHTIDFALPEGYQRKASHHHRRKSSGQRATLFGRLPGSQTATPTSASASTSASTSTATTAATFTTLSNHASGSTVAGRRPSSLRDQGRIFSCPDYSSSGIEVTSQQPRLLAPSDPHSPRWGSPGAFNQPKAQALAPPSSSILNHALGQESASELSRTEPTVLPPSPVRPSIEPGSQPSQESVFESAEWTVQPSEQGNGGLLNAIRSAVDWPYMKDKLWVGTLGMPTDALHDKQKEAIAEKLAADYESLTIFVSDNDFDSHYLHFCKMILWPVFHYQIPDNPKSKAYEDHSWIFYRRVNYNFAKELIKNWKRGDVIWVHDYHLLLVPAMVPLRPRGIAQGDARRKPDWFPDSGILSPFLQTCSRLLNVEATKDGVQLEDRFVNVGTFPIGIDPVSLDIRRQCGEVKSWINILQEKFKGKRLIVARDKLDNVRGVRQKLLAYELFLNKYPHWRDSVVLIQVASTTTEQPELEASVSDIATRINSVHSNLAHQPLIFHKQDLLFDQYLALISVADVFMVTSLREGMNLTSHEFIHCQDGLLSSSKHGPLILSEFTGSASIFNYHPLLVNPWNYQECADAINTALEMSPETRLAQWTRLNNTAKDHVTTRWVNNFTEALDRAYRQHSTRETVAVPRLSIPNLCNAYRTSSRRLLILDYEGTLVSWGQPTSTVLTTPQRAIDTLTDLLEDPLNTVYVMSSRMPEDMERLFSRVPGLGLIAENGCFVRPPPMLSPTPSPPTTGTFVTSNWIRLIDMTKMNDWKLSLSPMLRYFQERTEGSWIEETHASLIFHYERAEDPQSAERHASECANNVNDSCGNHSLRAIQMDGCVVAGPVEPNKGTAANVVFSTYTRRESRRSSSAGSVSSARQGMAIEWKSETEDNDEDVPDFILVIGDGRDDEPAFRWANELGEEKKVKNVMTVTLGFKNTEAMATLNQGVTGALSCLGKLVDISQRRDSASLAQKLSYIPASNGE</sequence>
<comment type="similarity">
    <text evidence="1">In the N-terminal section; belongs to the glycosyltransferase 20 family.</text>
</comment>
<dbReference type="FunFam" id="3.40.50.2000:FF:000036">
    <property type="entry name" value="Alpha,alpha-trehalose-phosphate synthase subunit Tps2"/>
    <property type="match status" value="1"/>
</dbReference>
<dbReference type="Pfam" id="PF00982">
    <property type="entry name" value="Glyco_transf_20"/>
    <property type="match status" value="2"/>
</dbReference>
<dbReference type="PANTHER" id="PTHR10788:SF15">
    <property type="entry name" value="TREHALOSE SYNTHASE COMPLEX REGULATORY SUBUNIT TPS3-RELATED"/>
    <property type="match status" value="1"/>
</dbReference>
<evidence type="ECO:0000256" key="3">
    <source>
        <dbReference type="SAM" id="Phobius"/>
    </source>
</evidence>
<keyword evidence="3" id="KW-1133">Transmembrane helix</keyword>